<evidence type="ECO:0000313" key="3">
    <source>
        <dbReference type="Proteomes" id="UP000265618"/>
    </source>
</evidence>
<sequence length="423" mass="43767">MVDVWRNPLLAVRRGLLPSDPLLTWNPSDTDTDTHSATAATGTATSAATSAAWTGPISAVGLGPALQKALKTLGNQKLRQEVDLLGRICQVSNNQHRGARHHRHTTQALKAVRGVSGVGSNTPSPSPSPSPSSLASTAVWLSQYAAVAGAHRLTPFQLSALRVRLFCLSHSLCRTLGLISKAVEAQLGLIALQHFLPYASACVAVLGSVGRRTAIAQTSVAKAYALCARAMHPLSLSALTPPGHHHTHDTHGAYLHQCVCVAATLPPSVPLWTEVPIDVQTDTDTEGGQGKAHGVGMGRDHPLLPHMSRADALLQSGQGGRGSDSGSGSGPVGRGGDVSGPVLGEYLSLGPETHSQVPPAVETLPPQSSGQGKRERERGRKHTVGAEASGIYSGTDGVAGPASKRRKGKKKGKGKGKGKGTTS</sequence>
<dbReference type="AlphaFoldDB" id="A0A9K3GJZ8"/>
<protein>
    <submittedName>
        <fullName evidence="2">Uncharacterized protein</fullName>
    </submittedName>
</protein>
<name>A0A9K3GJZ8_9EUKA</name>
<feature type="compositionally biased region" description="Gly residues" evidence="1">
    <location>
        <begin position="287"/>
        <end position="297"/>
    </location>
</feature>
<dbReference type="EMBL" id="BDIP01001780">
    <property type="protein sequence ID" value="GIQ85125.1"/>
    <property type="molecule type" value="Genomic_DNA"/>
</dbReference>
<organism evidence="2 3">
    <name type="scientific">Kipferlia bialata</name>
    <dbReference type="NCBI Taxonomy" id="797122"/>
    <lineage>
        <taxon>Eukaryota</taxon>
        <taxon>Metamonada</taxon>
        <taxon>Carpediemonas-like organisms</taxon>
        <taxon>Kipferlia</taxon>
    </lineage>
</organism>
<proteinExistence type="predicted"/>
<feature type="region of interest" description="Disordered" evidence="1">
    <location>
        <begin position="281"/>
        <end position="423"/>
    </location>
</feature>
<evidence type="ECO:0000256" key="1">
    <source>
        <dbReference type="SAM" id="MobiDB-lite"/>
    </source>
</evidence>
<comment type="caution">
    <text evidence="2">The sequence shown here is derived from an EMBL/GenBank/DDBJ whole genome shotgun (WGS) entry which is preliminary data.</text>
</comment>
<accession>A0A9K3GJZ8</accession>
<evidence type="ECO:0000313" key="2">
    <source>
        <dbReference type="EMBL" id="GIQ85125.1"/>
    </source>
</evidence>
<keyword evidence="3" id="KW-1185">Reference proteome</keyword>
<feature type="compositionally biased region" description="Gly residues" evidence="1">
    <location>
        <begin position="317"/>
        <end position="338"/>
    </location>
</feature>
<gene>
    <name evidence="2" type="ORF">KIPB_006751</name>
</gene>
<dbReference type="Proteomes" id="UP000265618">
    <property type="component" value="Unassembled WGS sequence"/>
</dbReference>
<reference evidence="2 3" key="1">
    <citation type="journal article" date="2018" name="PLoS ONE">
        <title>The draft genome of Kipferlia bialata reveals reductive genome evolution in fornicate parasites.</title>
        <authorList>
            <person name="Tanifuji G."/>
            <person name="Takabayashi S."/>
            <person name="Kume K."/>
            <person name="Takagi M."/>
            <person name="Nakayama T."/>
            <person name="Kamikawa R."/>
            <person name="Inagaki Y."/>
            <person name="Hashimoto T."/>
        </authorList>
    </citation>
    <scope>NUCLEOTIDE SEQUENCE [LARGE SCALE GENOMIC DNA]</scope>
    <source>
        <strain evidence="2">NY0173</strain>
    </source>
</reference>
<feature type="compositionally biased region" description="Basic residues" evidence="1">
    <location>
        <begin position="403"/>
        <end position="423"/>
    </location>
</feature>